<dbReference type="InterPro" id="IPR008511">
    <property type="entry name" value="ROH1-like"/>
</dbReference>
<comment type="caution">
    <text evidence="7">The sequence shown here is derived from an EMBL/GenBank/DDBJ whole genome shotgun (WGS) entry which is preliminary data.</text>
</comment>
<dbReference type="PANTHER" id="PTHR31509">
    <property type="entry name" value="BPS1-LIKE PROTEIN"/>
    <property type="match status" value="1"/>
</dbReference>
<comment type="subcellular location">
    <subcellularLocation>
        <location evidence="1">Membrane</location>
        <topology evidence="1">Single-pass membrane protein</topology>
    </subcellularLocation>
</comment>
<evidence type="ECO:0000313" key="8">
    <source>
        <dbReference type="Proteomes" id="UP000652761"/>
    </source>
</evidence>
<proteinExistence type="inferred from homology"/>
<dbReference type="Proteomes" id="UP000652761">
    <property type="component" value="Unassembled WGS sequence"/>
</dbReference>
<comment type="similarity">
    <text evidence="5">Belongs to the ROH1 family.</text>
</comment>
<name>A0A843VXD2_COLES</name>
<evidence type="ECO:0000256" key="5">
    <source>
        <dbReference type="ARBA" id="ARBA00035114"/>
    </source>
</evidence>
<feature type="compositionally biased region" description="Low complexity" evidence="6">
    <location>
        <begin position="1"/>
        <end position="12"/>
    </location>
</feature>
<dbReference type="GO" id="GO:0016020">
    <property type="term" value="C:membrane"/>
    <property type="evidence" value="ECO:0007669"/>
    <property type="project" value="UniProtKB-SubCell"/>
</dbReference>
<gene>
    <name evidence="7" type="ORF">Taro_030251</name>
</gene>
<evidence type="ECO:0000313" key="7">
    <source>
        <dbReference type="EMBL" id="MQL97564.1"/>
    </source>
</evidence>
<keyword evidence="3" id="KW-1133">Transmembrane helix</keyword>
<organism evidence="7 8">
    <name type="scientific">Colocasia esculenta</name>
    <name type="common">Wild taro</name>
    <name type="synonym">Arum esculentum</name>
    <dbReference type="NCBI Taxonomy" id="4460"/>
    <lineage>
        <taxon>Eukaryota</taxon>
        <taxon>Viridiplantae</taxon>
        <taxon>Streptophyta</taxon>
        <taxon>Embryophyta</taxon>
        <taxon>Tracheophyta</taxon>
        <taxon>Spermatophyta</taxon>
        <taxon>Magnoliopsida</taxon>
        <taxon>Liliopsida</taxon>
        <taxon>Araceae</taxon>
        <taxon>Aroideae</taxon>
        <taxon>Colocasieae</taxon>
        <taxon>Colocasia</taxon>
    </lineage>
</organism>
<keyword evidence="8" id="KW-1185">Reference proteome</keyword>
<keyword evidence="4" id="KW-0472">Membrane</keyword>
<reference evidence="7" key="1">
    <citation type="submission" date="2017-07" db="EMBL/GenBank/DDBJ databases">
        <title>Taro Niue Genome Assembly and Annotation.</title>
        <authorList>
            <person name="Atibalentja N."/>
            <person name="Keating K."/>
            <person name="Fields C.J."/>
        </authorList>
    </citation>
    <scope>NUCLEOTIDE SEQUENCE</scope>
    <source>
        <strain evidence="7">Niue_2</strain>
        <tissue evidence="7">Leaf</tissue>
    </source>
</reference>
<evidence type="ECO:0000256" key="1">
    <source>
        <dbReference type="ARBA" id="ARBA00004167"/>
    </source>
</evidence>
<evidence type="ECO:0000256" key="3">
    <source>
        <dbReference type="ARBA" id="ARBA00022989"/>
    </source>
</evidence>
<dbReference type="EMBL" id="NMUH01002067">
    <property type="protein sequence ID" value="MQL97564.1"/>
    <property type="molecule type" value="Genomic_DNA"/>
</dbReference>
<sequence>MYLHQSPLSHLHPPSKKPPSPPNPNALSLLFHTFDRSLLRLLRSLLVPAPSEAGTTPGVVSFSYLSRAAGVVSSVHAVAGAMFADPSVSGYDEAAFASYIGSSIKLLDVCNAVSAEIERLHLGRLLLVFVAHLLSSSGGAPPPEKVRKARESIREWEESFPKGRRIGAAAAGLVRDLHRRDPPPSGKATALGLAVFAVESVSALVAGALVAFLGGEVDVAAGTEVPPEFDWASAFDELQTALSGKIVGASPCEMEAVKASMRKLADIMDGSADDGEKTEERLRSAVKELSRATEDITEGLDRLCGAVNELFRAVLGTRNTALRRFRLGPNKCK</sequence>
<keyword evidence="2" id="KW-0812">Transmembrane</keyword>
<dbReference type="AlphaFoldDB" id="A0A843VXD2"/>
<dbReference type="OrthoDB" id="694709at2759"/>
<evidence type="ECO:0000256" key="2">
    <source>
        <dbReference type="ARBA" id="ARBA00022692"/>
    </source>
</evidence>
<protein>
    <submittedName>
        <fullName evidence="7">Uncharacterized protein</fullName>
    </submittedName>
</protein>
<accession>A0A843VXD2</accession>
<evidence type="ECO:0000256" key="6">
    <source>
        <dbReference type="SAM" id="MobiDB-lite"/>
    </source>
</evidence>
<feature type="region of interest" description="Disordered" evidence="6">
    <location>
        <begin position="1"/>
        <end position="22"/>
    </location>
</feature>
<dbReference type="Pfam" id="PF05633">
    <property type="entry name" value="ROH1-like"/>
    <property type="match status" value="1"/>
</dbReference>
<evidence type="ECO:0000256" key="4">
    <source>
        <dbReference type="ARBA" id="ARBA00023136"/>
    </source>
</evidence>